<evidence type="ECO:0000313" key="6">
    <source>
        <dbReference type="Proteomes" id="UP000198736"/>
    </source>
</evidence>
<dbReference type="InterPro" id="IPR020583">
    <property type="entry name" value="Inositol_monoP_metal-BS"/>
</dbReference>
<dbReference type="AlphaFoldDB" id="A0A0S4LHD6"/>
<evidence type="ECO:0000313" key="5">
    <source>
        <dbReference type="EMBL" id="CUS37015.1"/>
    </source>
</evidence>
<dbReference type="GO" id="GO:0046872">
    <property type="term" value="F:metal ion binding"/>
    <property type="evidence" value="ECO:0007669"/>
    <property type="project" value="UniProtKB-KW"/>
</dbReference>
<dbReference type="InterPro" id="IPR020550">
    <property type="entry name" value="Inositol_monophosphatase_CS"/>
</dbReference>
<keyword evidence="3 4" id="KW-0460">Magnesium</keyword>
<dbReference type="PROSITE" id="PS00630">
    <property type="entry name" value="IMP_2"/>
    <property type="match status" value="1"/>
</dbReference>
<keyword evidence="1 4" id="KW-0479">Metal-binding</keyword>
<evidence type="ECO:0000256" key="2">
    <source>
        <dbReference type="ARBA" id="ARBA00022801"/>
    </source>
</evidence>
<keyword evidence="2 5" id="KW-0378">Hydrolase</keyword>
<comment type="cofactor">
    <cofactor evidence="4">
        <name>Mg(2+)</name>
        <dbReference type="ChEBI" id="CHEBI:18420"/>
    </cofactor>
</comment>
<feature type="binding site" evidence="4">
    <location>
        <position position="88"/>
    </location>
    <ligand>
        <name>Mg(2+)</name>
        <dbReference type="ChEBI" id="CHEBI:18420"/>
        <label>1</label>
        <note>catalytic</note>
    </ligand>
</feature>
<reference evidence="6" key="1">
    <citation type="submission" date="2015-10" db="EMBL/GenBank/DDBJ databases">
        <authorList>
            <person name="Luecker S."/>
            <person name="Luecker S."/>
        </authorList>
    </citation>
    <scope>NUCLEOTIDE SEQUENCE [LARGE SCALE GENOMIC DNA]</scope>
</reference>
<dbReference type="PANTHER" id="PTHR20854:SF4">
    <property type="entry name" value="INOSITOL-1-MONOPHOSPHATASE-RELATED"/>
    <property type="match status" value="1"/>
</dbReference>
<evidence type="ECO:0000256" key="4">
    <source>
        <dbReference type="PIRSR" id="PIRSR600760-2"/>
    </source>
</evidence>
<dbReference type="CDD" id="cd01638">
    <property type="entry name" value="CysQ"/>
    <property type="match status" value="1"/>
</dbReference>
<dbReference type="GO" id="GO:0046854">
    <property type="term" value="P:phosphatidylinositol phosphate biosynthetic process"/>
    <property type="evidence" value="ECO:0007669"/>
    <property type="project" value="InterPro"/>
</dbReference>
<dbReference type="Gene3D" id="3.40.190.80">
    <property type="match status" value="1"/>
</dbReference>
<dbReference type="RefSeq" id="WP_090898661.1">
    <property type="nucleotide sequence ID" value="NZ_CZPZ01000023.1"/>
</dbReference>
<dbReference type="PANTHER" id="PTHR20854">
    <property type="entry name" value="INOSITOL MONOPHOSPHATASE"/>
    <property type="match status" value="1"/>
</dbReference>
<accession>A0A0S4LHD6</accession>
<feature type="binding site" evidence="4">
    <location>
        <position position="87"/>
    </location>
    <ligand>
        <name>Mg(2+)</name>
        <dbReference type="ChEBI" id="CHEBI:18420"/>
        <label>1</label>
        <note>catalytic</note>
    </ligand>
</feature>
<evidence type="ECO:0000256" key="1">
    <source>
        <dbReference type="ARBA" id="ARBA00022723"/>
    </source>
</evidence>
<dbReference type="SUPFAM" id="SSF56655">
    <property type="entry name" value="Carbohydrate phosphatase"/>
    <property type="match status" value="1"/>
</dbReference>
<dbReference type="PRINTS" id="PR00377">
    <property type="entry name" value="IMPHPHTASES"/>
</dbReference>
<dbReference type="GO" id="GO:0006020">
    <property type="term" value="P:inositol metabolic process"/>
    <property type="evidence" value="ECO:0007669"/>
    <property type="project" value="TreeGrafter"/>
</dbReference>
<dbReference type="PROSITE" id="PS00629">
    <property type="entry name" value="IMP_1"/>
    <property type="match status" value="1"/>
</dbReference>
<feature type="binding site" evidence="4">
    <location>
        <position position="206"/>
    </location>
    <ligand>
        <name>Mg(2+)</name>
        <dbReference type="ChEBI" id="CHEBI:18420"/>
        <label>1</label>
        <note>catalytic</note>
    </ligand>
</feature>
<dbReference type="OrthoDB" id="9785695at2"/>
<dbReference type="GO" id="GO:0007165">
    <property type="term" value="P:signal transduction"/>
    <property type="evidence" value="ECO:0007669"/>
    <property type="project" value="TreeGrafter"/>
</dbReference>
<proteinExistence type="predicted"/>
<dbReference type="InterPro" id="IPR000760">
    <property type="entry name" value="Inositol_monophosphatase-like"/>
</dbReference>
<dbReference type="GO" id="GO:0008934">
    <property type="term" value="F:inositol monophosphate 1-phosphatase activity"/>
    <property type="evidence" value="ECO:0007669"/>
    <property type="project" value="TreeGrafter"/>
</dbReference>
<feature type="binding site" evidence="4">
    <location>
        <position position="67"/>
    </location>
    <ligand>
        <name>Mg(2+)</name>
        <dbReference type="ChEBI" id="CHEBI:18420"/>
        <label>1</label>
        <note>catalytic</note>
    </ligand>
</feature>
<gene>
    <name evidence="5" type="ORF">COMA2_30033</name>
</gene>
<keyword evidence="6" id="KW-1185">Reference proteome</keyword>
<protein>
    <submittedName>
        <fullName evidence="5">Putative Inositol-phosphate phosphatase</fullName>
        <ecNumber evidence="5">3.1.3.25</ecNumber>
    </submittedName>
</protein>
<organism evidence="5 6">
    <name type="scientific">Candidatus Nitrospira nitrificans</name>
    <dbReference type="NCBI Taxonomy" id="1742973"/>
    <lineage>
        <taxon>Bacteria</taxon>
        <taxon>Pseudomonadati</taxon>
        <taxon>Nitrospirota</taxon>
        <taxon>Nitrospiria</taxon>
        <taxon>Nitrospirales</taxon>
        <taxon>Nitrospiraceae</taxon>
        <taxon>Nitrospira</taxon>
    </lineage>
</organism>
<name>A0A0S4LHD6_9BACT</name>
<dbReference type="Gene3D" id="3.30.540.10">
    <property type="entry name" value="Fructose-1,6-Bisphosphatase, subunit A, domain 1"/>
    <property type="match status" value="1"/>
</dbReference>
<dbReference type="EMBL" id="CZPZ01000023">
    <property type="protein sequence ID" value="CUS37015.1"/>
    <property type="molecule type" value="Genomic_DNA"/>
</dbReference>
<evidence type="ECO:0000256" key="3">
    <source>
        <dbReference type="ARBA" id="ARBA00022842"/>
    </source>
</evidence>
<dbReference type="Proteomes" id="UP000198736">
    <property type="component" value="Unassembled WGS sequence"/>
</dbReference>
<feature type="binding site" evidence="4">
    <location>
        <position position="85"/>
    </location>
    <ligand>
        <name>Mg(2+)</name>
        <dbReference type="ChEBI" id="CHEBI:18420"/>
        <label>1</label>
        <note>catalytic</note>
    </ligand>
</feature>
<sequence length="268" mass="29226">MTWNDELDVLSKAIRKAGAEALRFALDGFDTIQKPDQSPVTSADLAVNEILLSHLTSAFPEDGWLSEESPDRPDRLQKRRVWVVDPIDGTKAFISGEPEYCISVGLIEQGRPVVAGIFNPSTDELFTATLGGGLRLNNEPVAPPASWNGRDPVIALNQWEQQMGRFTALEPSITKRPIRSIAWMLALTATGRIGGAVTWEPENEWDVAAGTLLIAEAGGIISDGFGQELIFNRREPRYRGIIATGPHCPEALAQRLRLLTCGNDNGLA</sequence>
<dbReference type="EC" id="3.1.3.25" evidence="5"/>
<dbReference type="Pfam" id="PF00459">
    <property type="entry name" value="Inositol_P"/>
    <property type="match status" value="1"/>
</dbReference>
<dbReference type="STRING" id="1742973.COMA2_30033"/>